<name>C1N9C4_MICPC</name>
<feature type="transmembrane region" description="Helical" evidence="2">
    <location>
        <begin position="298"/>
        <end position="316"/>
    </location>
</feature>
<protein>
    <submittedName>
        <fullName evidence="3">Predicted protein</fullName>
    </submittedName>
</protein>
<feature type="compositionally biased region" description="Basic residues" evidence="1">
    <location>
        <begin position="1"/>
        <end position="35"/>
    </location>
</feature>
<feature type="compositionally biased region" description="Pro residues" evidence="1">
    <location>
        <begin position="223"/>
        <end position="239"/>
    </location>
</feature>
<feature type="compositionally biased region" description="Basic and acidic residues" evidence="1">
    <location>
        <begin position="36"/>
        <end position="57"/>
    </location>
</feature>
<dbReference type="KEGG" id="mpp:MICPUCDRAFT_66636"/>
<dbReference type="AlphaFoldDB" id="C1N9C4"/>
<evidence type="ECO:0000313" key="4">
    <source>
        <dbReference type="Proteomes" id="UP000001876"/>
    </source>
</evidence>
<keyword evidence="4" id="KW-1185">Reference proteome</keyword>
<reference evidence="3 4" key="1">
    <citation type="journal article" date="2009" name="Science">
        <title>Green evolution and dynamic adaptations revealed by genomes of the marine picoeukaryotes Micromonas.</title>
        <authorList>
            <person name="Worden A.Z."/>
            <person name="Lee J.H."/>
            <person name="Mock T."/>
            <person name="Rouze P."/>
            <person name="Simmons M.P."/>
            <person name="Aerts A.L."/>
            <person name="Allen A.E."/>
            <person name="Cuvelier M.L."/>
            <person name="Derelle E."/>
            <person name="Everett M.V."/>
            <person name="Foulon E."/>
            <person name="Grimwood J."/>
            <person name="Gundlach H."/>
            <person name="Henrissat B."/>
            <person name="Napoli C."/>
            <person name="McDonald S.M."/>
            <person name="Parker M.S."/>
            <person name="Rombauts S."/>
            <person name="Salamov A."/>
            <person name="Von Dassow P."/>
            <person name="Badger J.H."/>
            <person name="Coutinho P.M."/>
            <person name="Demir E."/>
            <person name="Dubchak I."/>
            <person name="Gentemann C."/>
            <person name="Eikrem W."/>
            <person name="Gready J.E."/>
            <person name="John U."/>
            <person name="Lanier W."/>
            <person name="Lindquist E.A."/>
            <person name="Lucas S."/>
            <person name="Mayer K.F."/>
            <person name="Moreau H."/>
            <person name="Not F."/>
            <person name="Otillar R."/>
            <person name="Panaud O."/>
            <person name="Pangilinan J."/>
            <person name="Paulsen I."/>
            <person name="Piegu B."/>
            <person name="Poliakov A."/>
            <person name="Robbens S."/>
            <person name="Schmutz J."/>
            <person name="Toulza E."/>
            <person name="Wyss T."/>
            <person name="Zelensky A."/>
            <person name="Zhou K."/>
            <person name="Armbrust E.V."/>
            <person name="Bhattacharya D."/>
            <person name="Goodenough U.W."/>
            <person name="Van de Peer Y."/>
            <person name="Grigoriev I.V."/>
        </authorList>
    </citation>
    <scope>NUCLEOTIDE SEQUENCE [LARGE SCALE GENOMIC DNA]</scope>
    <source>
        <strain evidence="3 4">CCMP1545</strain>
    </source>
</reference>
<evidence type="ECO:0000256" key="2">
    <source>
        <dbReference type="SAM" id="Phobius"/>
    </source>
</evidence>
<feature type="compositionally biased region" description="Pro residues" evidence="1">
    <location>
        <begin position="133"/>
        <end position="146"/>
    </location>
</feature>
<gene>
    <name evidence="3" type="ORF">MICPUCDRAFT_66636</name>
</gene>
<evidence type="ECO:0000256" key="1">
    <source>
        <dbReference type="SAM" id="MobiDB-lite"/>
    </source>
</evidence>
<dbReference type="OMA" id="HPPRISC"/>
<accession>C1N9C4</accession>
<sequence length="342" mass="37452">MGRARRGGRGHPRRRRLRRGGARGGRRPRRGRRARQGGEARVLREDRRRRRVSDPRWEVSGVSRRSASKNHWLDHLIIPPPSLIPLSSLAPDQSKARALAIDATRRAPYATYFRAAPPIDRPESLRLLSAPPDLRPPPSSPPPPSPASLASRRSTSPGCAFHTSDDIGVELKGVRSGVERRRGVSGLKPWRGRRDATAKVLKDRLSHRRRGRTGTGVKRERTPPPPPPPMTDFPLPPPRSCFRDRRVPSPTPPRAPSAEARRVGPAANVPRPPPPSRSLFPSSAAAALAAASRFSRTAFAAQLVALAVFASLFAIFSSRSAFRTASNDSCPGGVEFKGVSWR</sequence>
<feature type="region of interest" description="Disordered" evidence="1">
    <location>
        <begin position="123"/>
        <end position="280"/>
    </location>
</feature>
<dbReference type="EMBL" id="GG663751">
    <property type="protein sequence ID" value="EEH51498.1"/>
    <property type="molecule type" value="Genomic_DNA"/>
</dbReference>
<proteinExistence type="predicted"/>
<organism evidence="4">
    <name type="scientific">Micromonas pusilla (strain CCMP1545)</name>
    <name type="common">Picoplanktonic green alga</name>
    <dbReference type="NCBI Taxonomy" id="564608"/>
    <lineage>
        <taxon>Eukaryota</taxon>
        <taxon>Viridiplantae</taxon>
        <taxon>Chlorophyta</taxon>
        <taxon>Mamiellophyceae</taxon>
        <taxon>Mamiellales</taxon>
        <taxon>Mamiellaceae</taxon>
        <taxon>Micromonas</taxon>
    </lineage>
</organism>
<dbReference type="Proteomes" id="UP000001876">
    <property type="component" value="Unassembled WGS sequence"/>
</dbReference>
<feature type="compositionally biased region" description="Low complexity" evidence="1">
    <location>
        <begin position="147"/>
        <end position="157"/>
    </location>
</feature>
<feature type="region of interest" description="Disordered" evidence="1">
    <location>
        <begin position="1"/>
        <end position="65"/>
    </location>
</feature>
<dbReference type="GeneID" id="9689871"/>
<keyword evidence="2" id="KW-1133">Transmembrane helix</keyword>
<dbReference type="RefSeq" id="XP_003064593.1">
    <property type="nucleotide sequence ID" value="XM_003064547.1"/>
</dbReference>
<feature type="compositionally biased region" description="Basic and acidic residues" evidence="1">
    <location>
        <begin position="192"/>
        <end position="204"/>
    </location>
</feature>
<keyword evidence="2" id="KW-0812">Transmembrane</keyword>
<evidence type="ECO:0000313" key="3">
    <source>
        <dbReference type="EMBL" id="EEH51498.1"/>
    </source>
</evidence>
<keyword evidence="2" id="KW-0472">Membrane</keyword>